<evidence type="ECO:0000313" key="2">
    <source>
        <dbReference type="EMBL" id="MBD0383687.1"/>
    </source>
</evidence>
<dbReference type="RefSeq" id="WP_188177468.1">
    <property type="nucleotide sequence ID" value="NZ_JACVVD010000012.1"/>
</dbReference>
<feature type="transmembrane region" description="Helical" evidence="1">
    <location>
        <begin position="64"/>
        <end position="85"/>
    </location>
</feature>
<dbReference type="AlphaFoldDB" id="A0A926KT52"/>
<feature type="transmembrane region" description="Helical" evidence="1">
    <location>
        <begin position="121"/>
        <end position="139"/>
    </location>
</feature>
<protein>
    <submittedName>
        <fullName evidence="2">DMT family transporter</fullName>
    </submittedName>
</protein>
<keyword evidence="1" id="KW-0472">Membrane</keyword>
<dbReference type="PANTHER" id="PTHR34821">
    <property type="entry name" value="INNER MEMBRANE PROTEIN YDCZ"/>
    <property type="match status" value="1"/>
</dbReference>
<organism evidence="2 3">
    <name type="scientific">Paenibacillus sedimenti</name>
    <dbReference type="NCBI Taxonomy" id="2770274"/>
    <lineage>
        <taxon>Bacteria</taxon>
        <taxon>Bacillati</taxon>
        <taxon>Bacillota</taxon>
        <taxon>Bacilli</taxon>
        <taxon>Bacillales</taxon>
        <taxon>Paenibacillaceae</taxon>
        <taxon>Paenibacillus</taxon>
    </lineage>
</organism>
<keyword evidence="1" id="KW-1133">Transmembrane helix</keyword>
<feature type="transmembrane region" description="Helical" evidence="1">
    <location>
        <begin position="91"/>
        <end position="114"/>
    </location>
</feature>
<dbReference type="Proteomes" id="UP000650466">
    <property type="component" value="Unassembled WGS sequence"/>
</dbReference>
<dbReference type="EMBL" id="JACVVD010000012">
    <property type="protein sequence ID" value="MBD0383687.1"/>
    <property type="molecule type" value="Genomic_DNA"/>
</dbReference>
<proteinExistence type="predicted"/>
<dbReference type="InterPro" id="IPR006750">
    <property type="entry name" value="YdcZ"/>
</dbReference>
<sequence>MAGILFSLLAGAFIAVQGVLNTKLSEKAGFWLTNTIVHASGFVVSLILFALLRDGSLSQLQNVNKGYMLGGVFGVVIVFSVMKGIGQLGPAYSIAILLVAQLIFALVIDTFGLFGAPAVPLAWNKLVGALIIVAGIVVFKLR</sequence>
<dbReference type="GO" id="GO:0005886">
    <property type="term" value="C:plasma membrane"/>
    <property type="evidence" value="ECO:0007669"/>
    <property type="project" value="TreeGrafter"/>
</dbReference>
<reference evidence="2" key="1">
    <citation type="submission" date="2020-09" db="EMBL/GenBank/DDBJ databases">
        <title>Draft Genome Sequence of Paenibacillus sp. WST5.</title>
        <authorList>
            <person name="Bao Z."/>
        </authorList>
    </citation>
    <scope>NUCLEOTIDE SEQUENCE</scope>
    <source>
        <strain evidence="2">WST5</strain>
    </source>
</reference>
<dbReference type="Pfam" id="PF04657">
    <property type="entry name" value="DMT_YdcZ"/>
    <property type="match status" value="1"/>
</dbReference>
<name>A0A926KT52_9BACL</name>
<evidence type="ECO:0000256" key="1">
    <source>
        <dbReference type="SAM" id="Phobius"/>
    </source>
</evidence>
<dbReference type="PANTHER" id="PTHR34821:SF3">
    <property type="entry name" value="MEMBRANE PROTEIN"/>
    <property type="match status" value="1"/>
</dbReference>
<comment type="caution">
    <text evidence="2">The sequence shown here is derived from an EMBL/GenBank/DDBJ whole genome shotgun (WGS) entry which is preliminary data.</text>
</comment>
<keyword evidence="1" id="KW-0812">Transmembrane</keyword>
<accession>A0A926KT52</accession>
<keyword evidence="3" id="KW-1185">Reference proteome</keyword>
<feature type="transmembrane region" description="Helical" evidence="1">
    <location>
        <begin position="28"/>
        <end position="52"/>
    </location>
</feature>
<gene>
    <name evidence="2" type="ORF">ICC18_26775</name>
</gene>
<evidence type="ECO:0000313" key="3">
    <source>
        <dbReference type="Proteomes" id="UP000650466"/>
    </source>
</evidence>